<reference evidence="3" key="1">
    <citation type="submission" date="2020-07" db="EMBL/GenBank/DDBJ databases">
        <title>Genome sequence and genetic diversity analysis of an under-domesticated orphan crop, white fonio (Digitaria exilis).</title>
        <authorList>
            <person name="Bennetzen J.L."/>
            <person name="Chen S."/>
            <person name="Ma X."/>
            <person name="Wang X."/>
            <person name="Yssel A.E.J."/>
            <person name="Chaluvadi S.R."/>
            <person name="Johnson M."/>
            <person name="Gangashetty P."/>
            <person name="Hamidou F."/>
            <person name="Sanogo M.D."/>
            <person name="Zwaenepoel A."/>
            <person name="Wallace J."/>
            <person name="Van De Peer Y."/>
            <person name="Van Deynze A."/>
        </authorList>
    </citation>
    <scope>NUCLEOTIDE SEQUENCE</scope>
    <source>
        <tissue evidence="3">Leaves</tissue>
    </source>
</reference>
<protein>
    <recommendedName>
        <fullName evidence="2">DUF1618 domain-containing protein</fullName>
    </recommendedName>
</protein>
<dbReference type="EMBL" id="JACEFO010001753">
    <property type="protein sequence ID" value="KAF8711099.1"/>
    <property type="molecule type" value="Genomic_DNA"/>
</dbReference>
<dbReference type="PANTHER" id="PTHR33074">
    <property type="entry name" value="EXPRESSED PROTEIN-RELATED"/>
    <property type="match status" value="1"/>
</dbReference>
<dbReference type="InterPro" id="IPR011676">
    <property type="entry name" value="DUF1618"/>
</dbReference>
<accession>A0A835EP89</accession>
<organism evidence="3 4">
    <name type="scientific">Digitaria exilis</name>
    <dbReference type="NCBI Taxonomy" id="1010633"/>
    <lineage>
        <taxon>Eukaryota</taxon>
        <taxon>Viridiplantae</taxon>
        <taxon>Streptophyta</taxon>
        <taxon>Embryophyta</taxon>
        <taxon>Tracheophyta</taxon>
        <taxon>Spermatophyta</taxon>
        <taxon>Magnoliopsida</taxon>
        <taxon>Liliopsida</taxon>
        <taxon>Poales</taxon>
        <taxon>Poaceae</taxon>
        <taxon>PACMAD clade</taxon>
        <taxon>Panicoideae</taxon>
        <taxon>Panicodae</taxon>
        <taxon>Paniceae</taxon>
        <taxon>Anthephorinae</taxon>
        <taxon>Digitaria</taxon>
    </lineage>
</organism>
<evidence type="ECO:0000256" key="1">
    <source>
        <dbReference type="SAM" id="MobiDB-lite"/>
    </source>
</evidence>
<feature type="domain" description="DUF1618" evidence="2">
    <location>
        <begin position="110"/>
        <end position="171"/>
    </location>
</feature>
<name>A0A835EP89_9POAL</name>
<sequence length="175" mass="19721">MAAMTYRSESPNPTNSTSRRLHRPSAMNTTESAMNISLMRRGGADKDDLVVASLQLHLKKAKLHLLRHGEWSIQRPMFIVDGEGNKDGEQMVSSWQNHNVVSARDGNMFWVDFRQGLIFCNVYEEIPVLRYVRLPAMEEVLDRLSCRGSSRDVCVTSDGVVKFVSVDPRCCCGSL</sequence>
<proteinExistence type="predicted"/>
<gene>
    <name evidence="3" type="ORF">HU200_029105</name>
</gene>
<evidence type="ECO:0000259" key="2">
    <source>
        <dbReference type="Pfam" id="PF07762"/>
    </source>
</evidence>
<dbReference type="PANTHER" id="PTHR33074:SF124">
    <property type="entry name" value="DUF1618 DOMAIN-CONTAINING PROTEIN"/>
    <property type="match status" value="1"/>
</dbReference>
<comment type="caution">
    <text evidence="3">The sequence shown here is derived from an EMBL/GenBank/DDBJ whole genome shotgun (WGS) entry which is preliminary data.</text>
</comment>
<feature type="region of interest" description="Disordered" evidence="1">
    <location>
        <begin position="1"/>
        <end position="27"/>
    </location>
</feature>
<dbReference type="Proteomes" id="UP000636709">
    <property type="component" value="Unassembled WGS sequence"/>
</dbReference>
<keyword evidence="4" id="KW-1185">Reference proteome</keyword>
<feature type="compositionally biased region" description="Polar residues" evidence="1">
    <location>
        <begin position="7"/>
        <end position="18"/>
    </location>
</feature>
<evidence type="ECO:0000313" key="4">
    <source>
        <dbReference type="Proteomes" id="UP000636709"/>
    </source>
</evidence>
<dbReference type="AlphaFoldDB" id="A0A835EP89"/>
<dbReference type="Pfam" id="PF07762">
    <property type="entry name" value="DUF1618"/>
    <property type="match status" value="1"/>
</dbReference>
<dbReference type="OrthoDB" id="594290at2759"/>
<evidence type="ECO:0000313" key="3">
    <source>
        <dbReference type="EMBL" id="KAF8711099.1"/>
    </source>
</evidence>